<feature type="transmembrane region" description="Helical" evidence="1">
    <location>
        <begin position="119"/>
        <end position="141"/>
    </location>
</feature>
<feature type="domain" description="Chlorhexidine efflux transporter" evidence="2">
    <location>
        <begin position="84"/>
        <end position="146"/>
    </location>
</feature>
<feature type="transmembrane region" description="Helical" evidence="1">
    <location>
        <begin position="21"/>
        <end position="41"/>
    </location>
</feature>
<dbReference type="OrthoDB" id="1631120at2"/>
<dbReference type="InterPro" id="IPR058208">
    <property type="entry name" value="PACE"/>
</dbReference>
<evidence type="ECO:0000259" key="2">
    <source>
        <dbReference type="Pfam" id="PF05232"/>
    </source>
</evidence>
<dbReference type="Proteomes" id="UP000248856">
    <property type="component" value="Unassembled WGS sequence"/>
</dbReference>
<evidence type="ECO:0000313" key="4">
    <source>
        <dbReference type="Proteomes" id="UP000248856"/>
    </source>
</evidence>
<name>A0A328ZL04_9BURK</name>
<keyword evidence="1" id="KW-1133">Transmembrane helix</keyword>
<dbReference type="NCBIfam" id="NF033664">
    <property type="entry name" value="PACE_transport"/>
    <property type="match status" value="1"/>
</dbReference>
<feature type="domain" description="Chlorhexidine efflux transporter" evidence="2">
    <location>
        <begin position="16"/>
        <end position="78"/>
    </location>
</feature>
<accession>A0A328ZL04</accession>
<reference evidence="3 4" key="1">
    <citation type="submission" date="2018-06" db="EMBL/GenBank/DDBJ databases">
        <title>Genomic Encyclopedia of Archaeal and Bacterial Type Strains, Phase II (KMG-II): from individual species to whole genera.</title>
        <authorList>
            <person name="Goeker M."/>
        </authorList>
    </citation>
    <scope>NUCLEOTIDE SEQUENCE [LARGE SCALE GENOMIC DNA]</scope>
    <source>
        <strain evidence="3 4">CFPB 3232</strain>
    </source>
</reference>
<dbReference type="Pfam" id="PF05232">
    <property type="entry name" value="BTP"/>
    <property type="match status" value="2"/>
</dbReference>
<dbReference type="AlphaFoldDB" id="A0A328ZL04"/>
<dbReference type="InterPro" id="IPR007896">
    <property type="entry name" value="BTP_bacteria"/>
</dbReference>
<keyword evidence="1" id="KW-0812">Transmembrane</keyword>
<sequence>MSQSSSLSPRPAGLQGPARRVLYVALYELIAIAVATLGLALATGQGAGHSGAVAAIASGIAIVWNVAFNWAFERWEARQPVRGRSTARRVAHAIGFEGGLAFILVPVLAWWFGVGLWEALLMDLGLLLFFLGYTFVFNWAFDRVFGLPASAQAVGVPG</sequence>
<evidence type="ECO:0000256" key="1">
    <source>
        <dbReference type="SAM" id="Phobius"/>
    </source>
</evidence>
<proteinExistence type="predicted"/>
<comment type="caution">
    <text evidence="3">The sequence shown here is derived from an EMBL/GenBank/DDBJ whole genome shotgun (WGS) entry which is preliminary data.</text>
</comment>
<protein>
    <submittedName>
        <fullName evidence="3">Putative membrane protein</fullName>
    </submittedName>
</protein>
<feature type="transmembrane region" description="Helical" evidence="1">
    <location>
        <begin position="93"/>
        <end position="113"/>
    </location>
</feature>
<keyword evidence="4" id="KW-1185">Reference proteome</keyword>
<gene>
    <name evidence="3" type="ORF">AX018_1001136</name>
</gene>
<keyword evidence="1" id="KW-0472">Membrane</keyword>
<feature type="transmembrane region" description="Helical" evidence="1">
    <location>
        <begin position="53"/>
        <end position="72"/>
    </location>
</feature>
<dbReference type="EMBL" id="QLTA01000001">
    <property type="protein sequence ID" value="RAR86549.1"/>
    <property type="molecule type" value="Genomic_DNA"/>
</dbReference>
<organism evidence="3 4">
    <name type="scientific">Paracidovorax anthurii</name>
    <dbReference type="NCBI Taxonomy" id="78229"/>
    <lineage>
        <taxon>Bacteria</taxon>
        <taxon>Pseudomonadati</taxon>
        <taxon>Pseudomonadota</taxon>
        <taxon>Betaproteobacteria</taxon>
        <taxon>Burkholderiales</taxon>
        <taxon>Comamonadaceae</taxon>
        <taxon>Paracidovorax</taxon>
    </lineage>
</organism>
<dbReference type="RefSeq" id="WP_111875334.1">
    <property type="nucleotide sequence ID" value="NZ_CBCSGC010000159.1"/>
</dbReference>
<evidence type="ECO:0000313" key="3">
    <source>
        <dbReference type="EMBL" id="RAR86549.1"/>
    </source>
</evidence>